<organism evidence="2 3">
    <name type="scientific">Sphingomonas panacisoli</name>
    <dbReference type="NCBI Taxonomy" id="1813879"/>
    <lineage>
        <taxon>Bacteria</taxon>
        <taxon>Pseudomonadati</taxon>
        <taxon>Pseudomonadota</taxon>
        <taxon>Alphaproteobacteria</taxon>
        <taxon>Sphingomonadales</taxon>
        <taxon>Sphingomonadaceae</taxon>
        <taxon>Sphingomonas</taxon>
    </lineage>
</organism>
<gene>
    <name evidence="2" type="ORF">FPZ24_13445</name>
</gene>
<dbReference type="Proteomes" id="UP000315673">
    <property type="component" value="Chromosome"/>
</dbReference>
<dbReference type="KEGG" id="spai:FPZ24_13445"/>
<keyword evidence="3" id="KW-1185">Reference proteome</keyword>
<dbReference type="AlphaFoldDB" id="A0A5B8LJF9"/>
<dbReference type="InterPro" id="IPR000182">
    <property type="entry name" value="GNAT_dom"/>
</dbReference>
<proteinExistence type="predicted"/>
<dbReference type="PANTHER" id="PTHR43610">
    <property type="entry name" value="BLL6696 PROTEIN"/>
    <property type="match status" value="1"/>
</dbReference>
<dbReference type="InterPro" id="IPR016181">
    <property type="entry name" value="Acyl_CoA_acyltransferase"/>
</dbReference>
<name>A0A5B8LJF9_9SPHN</name>
<dbReference type="EMBL" id="CP042306">
    <property type="protein sequence ID" value="QDZ08358.1"/>
    <property type="molecule type" value="Genomic_DNA"/>
</dbReference>
<sequence length="172" mass="19466">MMDRQPHLTGDLIELRPATPDDFAALFAVASDPQIWEVHPAHDRWQESVFRKFFDDGIASGGMLVAIDRATGEIIGSSRYEFDRAEPGEVEIGWTFLARSHWGGRFNTEMKALMLDHAFRSVERVIFLVGDTNVRSRRAVEKIGGYLTPREHRAEMAGKPVVHVVYAIDRSL</sequence>
<protein>
    <submittedName>
        <fullName evidence="2">GNAT family N-acetyltransferase</fullName>
    </submittedName>
</protein>
<feature type="domain" description="N-acetyltransferase" evidence="1">
    <location>
        <begin position="13"/>
        <end position="171"/>
    </location>
</feature>
<dbReference type="OrthoDB" id="9801656at2"/>
<reference evidence="2 3" key="1">
    <citation type="submission" date="2019-07" db="EMBL/GenBank/DDBJ databases">
        <title>Full genome sequence of Sphingomonas sp. 4R-6-7(HKS19).</title>
        <authorList>
            <person name="Im W.-T."/>
        </authorList>
    </citation>
    <scope>NUCLEOTIDE SEQUENCE [LARGE SCALE GENOMIC DNA]</scope>
    <source>
        <strain evidence="2 3">HKS19</strain>
    </source>
</reference>
<accession>A0A5B8LJF9</accession>
<dbReference type="GO" id="GO:0016747">
    <property type="term" value="F:acyltransferase activity, transferring groups other than amino-acyl groups"/>
    <property type="evidence" value="ECO:0007669"/>
    <property type="project" value="InterPro"/>
</dbReference>
<evidence type="ECO:0000313" key="2">
    <source>
        <dbReference type="EMBL" id="QDZ08358.1"/>
    </source>
</evidence>
<evidence type="ECO:0000313" key="3">
    <source>
        <dbReference type="Proteomes" id="UP000315673"/>
    </source>
</evidence>
<keyword evidence="2" id="KW-0808">Transferase</keyword>
<dbReference type="PROSITE" id="PS51186">
    <property type="entry name" value="GNAT"/>
    <property type="match status" value="1"/>
</dbReference>
<evidence type="ECO:0000259" key="1">
    <source>
        <dbReference type="PROSITE" id="PS51186"/>
    </source>
</evidence>
<dbReference type="Gene3D" id="3.40.630.30">
    <property type="match status" value="1"/>
</dbReference>
<dbReference type="Pfam" id="PF13302">
    <property type="entry name" value="Acetyltransf_3"/>
    <property type="match status" value="1"/>
</dbReference>
<dbReference type="SUPFAM" id="SSF55729">
    <property type="entry name" value="Acyl-CoA N-acyltransferases (Nat)"/>
    <property type="match status" value="1"/>
</dbReference>
<dbReference type="PANTHER" id="PTHR43610:SF1">
    <property type="entry name" value="N-ACETYLTRANSFERASE DOMAIN-CONTAINING PROTEIN"/>
    <property type="match status" value="1"/>
</dbReference>